<feature type="compositionally biased region" description="Polar residues" evidence="1">
    <location>
        <begin position="253"/>
        <end position="271"/>
    </location>
</feature>
<feature type="region of interest" description="Disordered" evidence="1">
    <location>
        <begin position="191"/>
        <end position="217"/>
    </location>
</feature>
<evidence type="ECO:0000256" key="1">
    <source>
        <dbReference type="SAM" id="MobiDB-lite"/>
    </source>
</evidence>
<feature type="compositionally biased region" description="Basic and acidic residues" evidence="1">
    <location>
        <begin position="806"/>
        <end position="821"/>
    </location>
</feature>
<proteinExistence type="predicted"/>
<keyword evidence="2" id="KW-1185">Reference proteome</keyword>
<feature type="region of interest" description="Disordered" evidence="1">
    <location>
        <begin position="253"/>
        <end position="273"/>
    </location>
</feature>
<name>A0A0K0DUN4_STRER</name>
<evidence type="ECO:0000313" key="3">
    <source>
        <dbReference type="WBParaSite" id="SSTP_0000094800.1"/>
    </source>
</evidence>
<accession>A0A0K0DUN4</accession>
<dbReference type="Proteomes" id="UP000035681">
    <property type="component" value="Unplaced"/>
</dbReference>
<dbReference type="STRING" id="6248.A0A0K0DUN4"/>
<sequence length="1044" mass="121973">MNSSSIGCRSSTMNLRNRERLLRNSLGESFENQVQKLKLTELHVHNILMNILHDEPVDSFDFSHISTRRVTRALERELEEKRKQDRKKDRNKSLNNTIFDMDFSDDEELDTEYNPLQNVNNIENSNFVLQNYHLQDLNNDTNYPNTRSRHNESAYYMSDDYRFFDNTNSIYDDDPIYRDFLTNLENNEQCDLSQDEEDDPEFDPSQEPNFFENFDDDDNESIKISKSEIKQFVEDLDTPNFITDVIVVSQSNDANEDSNSNVSKQIIPSTPNDHENEELLKKQSTKFVHVSPDEYKFYDFSTSASCIHGKGIMTKDEEEQFVTQTEMLTQLLLQFIVCYHFDEIDVSYINLYKTMLNNLLYYQASSSTHSLIRKVRNIASAVNHCQTLINLRVDTFDHQLMFPDQLHHTSFKPVHVYSAIVLATSDALMYPKLLPFQKFYKSTVQGNVFTKSEISLMKFALVRIKESHRTSKNAKSSKYIKIIENYFPLRTTEQLRWRISSARNSKNKEINSVQFALQNKISYFNDFTKKHSEFNGIIRASFDVGQVLCPLHWLEKWMPEWLKVLKIKISQGEYLKTFPNLVIPQNTLSEVTKPQNTTLLTTNKVSVVPQIVIPQDVRVIQPIQVIHLNEIPQVVQVPIVNNFTPQNTVTPPKSDSLYGNEKLKPNFGNQIIDPVEIEKYIAEMQNIKNQKKRNRRNNAYGARNVTDNDFVNEPIKEYQTSLVSSNQTSTGSTVKNYSRHDLHKIRFHLGLKKQEALQSGTWDISKDVYDPDEVNEACVKLNEDKKRKETENAERRKRRYNLLKKISNDDNGEGRDRKEMKISNNQSQKGEDPYKDLSKLQKKIKRQNDGKMAMHDPFYYNEAMNKISIIIGEDIQQKFSLHKGMLIELEELINQYGNDQKTFIEKLEQSWGSHFEFMTQLVSMLLDESNLSEEMCTNPTRIVQINALEIILMIYIYCRHSRGKISAKNVFRTIEKEFQGEGNEIIIGKRLLEIFKKETPLYNYLKKFVQLDIDNDDISDEEEFIDGTVEDFDFSGDSNQVLYM</sequence>
<reference evidence="3" key="1">
    <citation type="submission" date="2015-08" db="UniProtKB">
        <authorList>
            <consortium name="WormBaseParasite"/>
        </authorList>
    </citation>
    <scope>IDENTIFICATION</scope>
</reference>
<protein>
    <submittedName>
        <fullName evidence="3">Cyclin N-terminal domain-containing protein</fullName>
    </submittedName>
</protein>
<feature type="region of interest" description="Disordered" evidence="1">
    <location>
        <begin position="786"/>
        <end position="836"/>
    </location>
</feature>
<dbReference type="WBParaSite" id="SSTP_0000094800.1">
    <property type="protein sequence ID" value="SSTP_0000094800.1"/>
    <property type="gene ID" value="SSTP_0000094800"/>
</dbReference>
<dbReference type="AlphaFoldDB" id="A0A0K0DUN4"/>
<organism evidence="3">
    <name type="scientific">Strongyloides stercoralis</name>
    <name type="common">Threadworm</name>
    <dbReference type="NCBI Taxonomy" id="6248"/>
    <lineage>
        <taxon>Eukaryota</taxon>
        <taxon>Metazoa</taxon>
        <taxon>Ecdysozoa</taxon>
        <taxon>Nematoda</taxon>
        <taxon>Chromadorea</taxon>
        <taxon>Rhabditida</taxon>
        <taxon>Tylenchina</taxon>
        <taxon>Panagrolaimomorpha</taxon>
        <taxon>Strongyloidoidea</taxon>
        <taxon>Strongyloididae</taxon>
        <taxon>Strongyloides</taxon>
    </lineage>
</organism>
<evidence type="ECO:0000313" key="2">
    <source>
        <dbReference type="Proteomes" id="UP000035681"/>
    </source>
</evidence>
<dbReference type="WBParaSite" id="TCONS_00008492.p1">
    <property type="protein sequence ID" value="TCONS_00008492.p1"/>
    <property type="gene ID" value="XLOC_006432"/>
</dbReference>
<feature type="compositionally biased region" description="Acidic residues" evidence="1">
    <location>
        <begin position="193"/>
        <end position="204"/>
    </location>
</feature>